<dbReference type="PANTHER" id="PTHR43669">
    <property type="entry name" value="5-KETO-D-GLUCONATE 5-REDUCTASE"/>
    <property type="match status" value="1"/>
</dbReference>
<dbReference type="GO" id="GO:0016491">
    <property type="term" value="F:oxidoreductase activity"/>
    <property type="evidence" value="ECO:0007669"/>
    <property type="project" value="UniProtKB-KW"/>
</dbReference>
<dbReference type="CDD" id="cd05233">
    <property type="entry name" value="SDR_c"/>
    <property type="match status" value="1"/>
</dbReference>
<gene>
    <name evidence="3" type="ORF">ECE50_002045</name>
</gene>
<evidence type="ECO:0000256" key="2">
    <source>
        <dbReference type="ARBA" id="ARBA00023002"/>
    </source>
</evidence>
<dbReference type="EMBL" id="RIAR02000001">
    <property type="protein sequence ID" value="NSL85594.1"/>
    <property type="molecule type" value="Genomic_DNA"/>
</dbReference>
<reference evidence="3" key="1">
    <citation type="submission" date="2020-05" db="EMBL/GenBank/DDBJ databases">
        <title>Chitinophaga laudate sp. nov., isolated from a tropical peat swamp.</title>
        <authorList>
            <person name="Goh C.B.S."/>
            <person name="Lee M.S."/>
            <person name="Parimannan S."/>
            <person name="Pasbakhsh P."/>
            <person name="Yule C.M."/>
            <person name="Rajandas H."/>
            <person name="Loke S."/>
            <person name="Croft L."/>
            <person name="Tan J.B.L."/>
        </authorList>
    </citation>
    <scope>NUCLEOTIDE SEQUENCE</scope>
    <source>
        <strain evidence="3">Mgbs1</strain>
    </source>
</reference>
<comment type="caution">
    <text evidence="3">The sequence shown here is derived from an EMBL/GenBank/DDBJ whole genome shotgun (WGS) entry which is preliminary data.</text>
</comment>
<dbReference type="SUPFAM" id="SSF51735">
    <property type="entry name" value="NAD(P)-binding Rossmann-fold domains"/>
    <property type="match status" value="1"/>
</dbReference>
<dbReference type="AlphaFoldDB" id="A0A433WF86"/>
<name>A0A433WF86_9BACT</name>
<dbReference type="InterPro" id="IPR002347">
    <property type="entry name" value="SDR_fam"/>
</dbReference>
<keyword evidence="4" id="KW-1185">Reference proteome</keyword>
<dbReference type="PRINTS" id="PR00081">
    <property type="entry name" value="GDHRDH"/>
</dbReference>
<proteinExistence type="inferred from homology"/>
<dbReference type="PANTHER" id="PTHR43669:SF3">
    <property type="entry name" value="ALCOHOL DEHYDROGENASE, PUTATIVE (AFU_ORTHOLOGUE AFUA_3G03445)-RELATED"/>
    <property type="match status" value="1"/>
</dbReference>
<organism evidence="3 4">
    <name type="scientific">Chitinophaga solisilvae</name>
    <dbReference type="NCBI Taxonomy" id="1233460"/>
    <lineage>
        <taxon>Bacteria</taxon>
        <taxon>Pseudomonadati</taxon>
        <taxon>Bacteroidota</taxon>
        <taxon>Chitinophagia</taxon>
        <taxon>Chitinophagales</taxon>
        <taxon>Chitinophagaceae</taxon>
        <taxon>Chitinophaga</taxon>
    </lineage>
</organism>
<protein>
    <submittedName>
        <fullName evidence="3">SDR family oxidoreductase</fullName>
    </submittedName>
</protein>
<evidence type="ECO:0000313" key="3">
    <source>
        <dbReference type="EMBL" id="NSL85594.1"/>
    </source>
</evidence>
<keyword evidence="2" id="KW-0560">Oxidoreductase</keyword>
<dbReference type="Pfam" id="PF13561">
    <property type="entry name" value="adh_short_C2"/>
    <property type="match status" value="1"/>
</dbReference>
<comment type="similarity">
    <text evidence="1">Belongs to the short-chain dehydrogenases/reductases (SDR) family.</text>
</comment>
<evidence type="ECO:0000313" key="4">
    <source>
        <dbReference type="Proteomes" id="UP000281028"/>
    </source>
</evidence>
<dbReference type="Gene3D" id="3.40.50.720">
    <property type="entry name" value="NAD(P)-binding Rossmann-like Domain"/>
    <property type="match status" value="1"/>
</dbReference>
<sequence>MLLQGKNAVIYGAGGSLGGAVARAFAAAGAQVFLSGLHEHNVRETAESIIAAGGNASQAVVDALDKRAVDQHMESVVRQAGSVDISFNAIGWRDVQNMPLTEMEPDDFLRPLNVAMTTQFLTGTAAGRVMKQQQSGVILSLTATPGGIGYPMTGGFGPACCAVEGFSRNFASEMGQYGVRVVNIRSAGSPDSRPFMEAMAADQEMGTWFLNKLKDDTMLKALPAMEDIANVAVFLASPMAGKITGVTIDVTAGTTTGINYRIADIPLVSA</sequence>
<dbReference type="OrthoDB" id="670853at2"/>
<dbReference type="Proteomes" id="UP000281028">
    <property type="component" value="Unassembled WGS sequence"/>
</dbReference>
<dbReference type="InterPro" id="IPR036291">
    <property type="entry name" value="NAD(P)-bd_dom_sf"/>
</dbReference>
<evidence type="ECO:0000256" key="1">
    <source>
        <dbReference type="ARBA" id="ARBA00006484"/>
    </source>
</evidence>
<accession>A0A433WF86</accession>